<dbReference type="FunFam" id="3.30.70.1590:FF:000003">
    <property type="entry name" value="Myosin-Va isoform 1"/>
    <property type="match status" value="1"/>
</dbReference>
<gene>
    <name evidence="23" type="ORF">UY3_03787</name>
</gene>
<organism evidence="23 24">
    <name type="scientific">Chelonia mydas</name>
    <name type="common">Green sea-turtle</name>
    <name type="synonym">Chelonia agassizi</name>
    <dbReference type="NCBI Taxonomy" id="8469"/>
    <lineage>
        <taxon>Eukaryota</taxon>
        <taxon>Metazoa</taxon>
        <taxon>Chordata</taxon>
        <taxon>Craniata</taxon>
        <taxon>Vertebrata</taxon>
        <taxon>Euteleostomi</taxon>
        <taxon>Archelosauria</taxon>
        <taxon>Testudinata</taxon>
        <taxon>Testudines</taxon>
        <taxon>Cryptodira</taxon>
        <taxon>Durocryptodira</taxon>
        <taxon>Americhelydia</taxon>
        <taxon>Chelonioidea</taxon>
        <taxon>Cheloniidae</taxon>
        <taxon>Chelonia</taxon>
    </lineage>
</organism>
<dbReference type="PROSITE" id="PS51456">
    <property type="entry name" value="MYOSIN_MOTOR"/>
    <property type="match status" value="2"/>
</dbReference>
<evidence type="ECO:0000256" key="11">
    <source>
        <dbReference type="ARBA" id="ARBA00023203"/>
    </source>
</evidence>
<dbReference type="InterPro" id="IPR016346">
    <property type="entry name" value="G-protein_beta_1-5"/>
</dbReference>
<evidence type="ECO:0000259" key="21">
    <source>
        <dbReference type="PROSITE" id="PS51456"/>
    </source>
</evidence>
<dbReference type="InterPro" id="IPR044822">
    <property type="entry name" value="Myb_DNA-bind_4"/>
</dbReference>
<dbReference type="PROSITE" id="PS51126">
    <property type="entry name" value="DILUTE"/>
    <property type="match status" value="2"/>
</dbReference>
<evidence type="ECO:0000256" key="8">
    <source>
        <dbReference type="ARBA" id="ARBA00023054"/>
    </source>
</evidence>
<dbReference type="GO" id="GO:0016459">
    <property type="term" value="C:myosin complex"/>
    <property type="evidence" value="ECO:0007669"/>
    <property type="project" value="UniProtKB-KW"/>
</dbReference>
<dbReference type="Gene3D" id="1.10.10.820">
    <property type="match status" value="2"/>
</dbReference>
<dbReference type="CDD" id="cd00200">
    <property type="entry name" value="WD40"/>
    <property type="match status" value="1"/>
</dbReference>
<feature type="coiled-coil region" evidence="18">
    <location>
        <begin position="3246"/>
        <end position="3273"/>
    </location>
</feature>
<dbReference type="Gene3D" id="1.20.58.530">
    <property type="match status" value="2"/>
</dbReference>
<dbReference type="InterPro" id="IPR036961">
    <property type="entry name" value="Kinesin_motor_dom_sf"/>
</dbReference>
<dbReference type="Pfam" id="PF00063">
    <property type="entry name" value="Myosin_head"/>
    <property type="match status" value="2"/>
</dbReference>
<dbReference type="GO" id="GO:0051015">
    <property type="term" value="F:actin filament binding"/>
    <property type="evidence" value="ECO:0007669"/>
    <property type="project" value="TreeGrafter"/>
</dbReference>
<dbReference type="Gene3D" id="3.30.70.1590">
    <property type="match status" value="2"/>
</dbReference>
<evidence type="ECO:0000256" key="4">
    <source>
        <dbReference type="ARBA" id="ARBA00022737"/>
    </source>
</evidence>
<keyword evidence="2" id="KW-0597">Phosphoprotein</keyword>
<evidence type="ECO:0000256" key="6">
    <source>
        <dbReference type="ARBA" id="ARBA00022840"/>
    </source>
</evidence>
<feature type="region of interest" description="Disordered" evidence="19">
    <location>
        <begin position="847"/>
        <end position="882"/>
    </location>
</feature>
<evidence type="ECO:0000256" key="10">
    <source>
        <dbReference type="ARBA" id="ARBA00023175"/>
    </source>
</evidence>
<keyword evidence="7" id="KW-0112">Calmodulin-binding</keyword>
<dbReference type="Gene3D" id="3.40.850.10">
    <property type="entry name" value="Kinesin motor domain"/>
    <property type="match status" value="2"/>
</dbReference>
<dbReference type="Gene3D" id="1.20.5.190">
    <property type="match status" value="5"/>
</dbReference>
<evidence type="ECO:0000256" key="12">
    <source>
        <dbReference type="ARBA" id="ARBA00048778"/>
    </source>
</evidence>
<evidence type="ECO:0000256" key="3">
    <source>
        <dbReference type="ARBA" id="ARBA00022574"/>
    </source>
</evidence>
<feature type="compositionally biased region" description="Polar residues" evidence="19">
    <location>
        <begin position="848"/>
        <end position="861"/>
    </location>
</feature>
<feature type="domain" description="Myosin motor" evidence="21">
    <location>
        <begin position="299"/>
        <end position="1011"/>
    </location>
</feature>
<dbReference type="InterPro" id="IPR036103">
    <property type="entry name" value="MYSc_Myo5"/>
</dbReference>
<feature type="region of interest" description="Disordered" evidence="19">
    <location>
        <begin position="1380"/>
        <end position="1416"/>
    </location>
</feature>
<dbReference type="PROSITE" id="PS50294">
    <property type="entry name" value="WD_REPEATS_REGION"/>
    <property type="match status" value="4"/>
</dbReference>
<comment type="catalytic activity">
    <reaction evidence="12">
        <text>ATP + H2O = ADP + phosphate + H(+)</text>
        <dbReference type="Rhea" id="RHEA:13065"/>
        <dbReference type="ChEBI" id="CHEBI:15377"/>
        <dbReference type="ChEBI" id="CHEBI:15378"/>
        <dbReference type="ChEBI" id="CHEBI:30616"/>
        <dbReference type="ChEBI" id="CHEBI:43474"/>
        <dbReference type="ChEBI" id="CHEBI:456216"/>
    </reaction>
    <physiologicalReaction direction="left-to-right" evidence="12">
        <dbReference type="Rhea" id="RHEA:13066"/>
    </physiologicalReaction>
</comment>
<dbReference type="PANTHER" id="PTHR13140:SF313">
    <property type="entry name" value="UNCONVENTIONAL MYOSIN-VC"/>
    <property type="match status" value="1"/>
</dbReference>
<dbReference type="SMART" id="SM00015">
    <property type="entry name" value="IQ"/>
    <property type="match status" value="11"/>
</dbReference>
<dbReference type="EMBL" id="KB518028">
    <property type="protein sequence ID" value="EMP38954.1"/>
    <property type="molecule type" value="Genomic_DNA"/>
</dbReference>
<dbReference type="FunFam" id="1.10.10.820:FF:000001">
    <property type="entry name" value="Myosin heavy chain"/>
    <property type="match status" value="2"/>
</dbReference>
<evidence type="ECO:0000256" key="13">
    <source>
        <dbReference type="ARBA" id="ARBA00054098"/>
    </source>
</evidence>
<dbReference type="InterPro" id="IPR036322">
    <property type="entry name" value="WD40_repeat_dom_sf"/>
</dbReference>
<accession>M7BNX9</accession>
<dbReference type="Gene3D" id="2.130.10.10">
    <property type="entry name" value="YVTN repeat-like/Quinoprotein amine dehydrogenase"/>
    <property type="match status" value="1"/>
</dbReference>
<dbReference type="Pfam" id="PF00612">
    <property type="entry name" value="IQ"/>
    <property type="match status" value="9"/>
</dbReference>
<keyword evidence="5 17" id="KW-0547">Nucleotide-binding</keyword>
<dbReference type="SUPFAM" id="SSF50978">
    <property type="entry name" value="WD40 repeat-like"/>
    <property type="match status" value="1"/>
</dbReference>
<dbReference type="GO" id="GO:0000146">
    <property type="term" value="F:microfilament motor activity"/>
    <property type="evidence" value="ECO:0007669"/>
    <property type="project" value="TreeGrafter"/>
</dbReference>
<feature type="region of interest" description="Actin-binding" evidence="17">
    <location>
        <begin position="2674"/>
        <end position="2696"/>
    </location>
</feature>
<dbReference type="FunFam" id="3.30.70.1590:FF:000005">
    <property type="entry name" value="unconventional myosin-Vc"/>
    <property type="match status" value="1"/>
</dbReference>
<dbReference type="Pfam" id="PF25391">
    <property type="entry name" value="WD40_Gbeta"/>
    <property type="match status" value="1"/>
</dbReference>
<evidence type="ECO:0000256" key="9">
    <source>
        <dbReference type="ARBA" id="ARBA00023123"/>
    </source>
</evidence>
<feature type="coiled-coil region" evidence="18">
    <location>
        <begin position="1532"/>
        <end position="1621"/>
    </location>
</feature>
<dbReference type="FunFam" id="1.20.5.190:FF:000001">
    <property type="entry name" value="unconventional myosin-Va"/>
    <property type="match status" value="3"/>
</dbReference>
<dbReference type="PROSITE" id="PS50082">
    <property type="entry name" value="WD_REPEATS_2"/>
    <property type="match status" value="5"/>
</dbReference>
<evidence type="ECO:0000256" key="1">
    <source>
        <dbReference type="ARBA" id="ARBA00008314"/>
    </source>
</evidence>
<dbReference type="CDD" id="cd01380">
    <property type="entry name" value="MYSc_Myo5"/>
    <property type="match status" value="2"/>
</dbReference>
<comment type="function">
    <text evidence="13">Processive actin-based motor that can move in large steps approximating the 36-nm pseudo-repeat of the actin filament. Can hydrolyze ATP in the presence of actin, which is essential for its function as a motor protein. Involved in melanosome transport. Also mediates the transport of vesicles to the plasma membrane. May also be required for some polarization process involved in dendrite formation.</text>
</comment>
<dbReference type="STRING" id="8469.M7BNX9"/>
<keyword evidence="9 17" id="KW-0518">Myosin</keyword>
<dbReference type="PROSITE" id="PS51844">
    <property type="entry name" value="SH3_LIKE"/>
    <property type="match status" value="2"/>
</dbReference>
<dbReference type="Proteomes" id="UP000031443">
    <property type="component" value="Unassembled WGS sequence"/>
</dbReference>
<name>M7BNX9_CHEMY</name>
<evidence type="ECO:0000256" key="7">
    <source>
        <dbReference type="ARBA" id="ARBA00022860"/>
    </source>
</evidence>
<dbReference type="InterPro" id="IPR027417">
    <property type="entry name" value="P-loop_NTPase"/>
</dbReference>
<dbReference type="GO" id="GO:0007015">
    <property type="term" value="P:actin filament organization"/>
    <property type="evidence" value="ECO:0007669"/>
    <property type="project" value="TreeGrafter"/>
</dbReference>
<keyword evidence="10 17" id="KW-0505">Motor protein</keyword>
<dbReference type="InterPro" id="IPR001680">
    <property type="entry name" value="WD40_rpt"/>
</dbReference>
<dbReference type="SMART" id="SM01132">
    <property type="entry name" value="DIL"/>
    <property type="match status" value="2"/>
</dbReference>
<evidence type="ECO:0000256" key="18">
    <source>
        <dbReference type="SAM" id="Coils"/>
    </source>
</evidence>
<feature type="repeat" description="WD" evidence="16">
    <location>
        <begin position="4046"/>
        <end position="4089"/>
    </location>
</feature>
<dbReference type="Gene3D" id="1.10.10.60">
    <property type="entry name" value="Homeodomain-like"/>
    <property type="match status" value="1"/>
</dbReference>
<feature type="domain" description="Myosin N-terminal SH3-like" evidence="22">
    <location>
        <begin position="2050"/>
        <end position="2104"/>
    </location>
</feature>
<dbReference type="GO" id="GO:0016020">
    <property type="term" value="C:membrane"/>
    <property type="evidence" value="ECO:0007669"/>
    <property type="project" value="TreeGrafter"/>
</dbReference>
<feature type="coiled-coil region" evidence="18">
    <location>
        <begin position="3187"/>
        <end position="3214"/>
    </location>
</feature>
<feature type="repeat" description="WD" evidence="16">
    <location>
        <begin position="4143"/>
        <end position="4175"/>
    </location>
</feature>
<feature type="binding site" evidence="17">
    <location>
        <begin position="2203"/>
        <end position="2210"/>
    </location>
    <ligand>
        <name>ATP</name>
        <dbReference type="ChEBI" id="CHEBI:30616"/>
    </ligand>
</feature>
<evidence type="ECO:0000313" key="23">
    <source>
        <dbReference type="EMBL" id="EMP38954.1"/>
    </source>
</evidence>
<feature type="repeat" description="WD" evidence="16">
    <location>
        <begin position="4004"/>
        <end position="4045"/>
    </location>
</feature>
<dbReference type="FunFam" id="1.20.5.190:FF:000006">
    <property type="entry name" value="Myosin VA"/>
    <property type="match status" value="1"/>
</dbReference>
<dbReference type="InterPro" id="IPR002710">
    <property type="entry name" value="Dilute_dom"/>
</dbReference>
<feature type="region of interest" description="Disordered" evidence="19">
    <location>
        <begin position="1794"/>
        <end position="1814"/>
    </location>
</feature>
<dbReference type="SMART" id="SM00320">
    <property type="entry name" value="WD40"/>
    <property type="match status" value="5"/>
</dbReference>
<dbReference type="InterPro" id="IPR019775">
    <property type="entry name" value="WD40_repeat_CS"/>
</dbReference>
<proteinExistence type="inferred from homology"/>
<evidence type="ECO:0000259" key="22">
    <source>
        <dbReference type="PROSITE" id="PS51844"/>
    </source>
</evidence>
<dbReference type="PROSITE" id="PS50096">
    <property type="entry name" value="IQ"/>
    <property type="match status" value="11"/>
</dbReference>
<evidence type="ECO:0000256" key="17">
    <source>
        <dbReference type="PROSITE-ProRule" id="PRU00782"/>
    </source>
</evidence>
<keyword evidence="8 18" id="KW-0175">Coiled coil</keyword>
<keyword evidence="4" id="KW-0677">Repeat</keyword>
<dbReference type="Pfam" id="PF01843">
    <property type="entry name" value="DIL"/>
    <property type="match status" value="2"/>
</dbReference>
<feature type="coiled-coil region" evidence="18">
    <location>
        <begin position="2926"/>
        <end position="3140"/>
    </location>
</feature>
<feature type="region of interest" description="Actin-binding" evidence="17">
    <location>
        <begin position="891"/>
        <end position="913"/>
    </location>
</feature>
<dbReference type="InterPro" id="IPR015943">
    <property type="entry name" value="WD40/YVTN_repeat-like_dom_sf"/>
</dbReference>
<dbReference type="PANTHER" id="PTHR13140">
    <property type="entry name" value="MYOSIN"/>
    <property type="match status" value="1"/>
</dbReference>
<feature type="domain" description="Dilute" evidence="20">
    <location>
        <begin position="3504"/>
        <end position="3781"/>
    </location>
</feature>
<evidence type="ECO:0000256" key="15">
    <source>
        <dbReference type="ARBA" id="ARBA00076270"/>
    </source>
</evidence>
<dbReference type="Gene3D" id="1.20.120.720">
    <property type="entry name" value="Myosin VI head, motor domain, U50 subdomain"/>
    <property type="match status" value="2"/>
</dbReference>
<dbReference type="InterPro" id="IPR058662">
    <property type="entry name" value="Myo5a/b_dom"/>
</dbReference>
<dbReference type="PROSITE" id="PS00678">
    <property type="entry name" value="WD_REPEATS_1"/>
    <property type="match status" value="1"/>
</dbReference>
<keyword evidence="6 17" id="KW-0067">ATP-binding</keyword>
<dbReference type="Pfam" id="PF13837">
    <property type="entry name" value="Myb_DNA-bind_4"/>
    <property type="match status" value="1"/>
</dbReference>
<dbReference type="InterPro" id="IPR004009">
    <property type="entry name" value="SH3_Myosin"/>
</dbReference>
<evidence type="ECO:0000259" key="20">
    <source>
        <dbReference type="PROSITE" id="PS51126"/>
    </source>
</evidence>
<dbReference type="eggNOG" id="KOG0160">
    <property type="taxonomic scope" value="Eukaryota"/>
</dbReference>
<keyword evidence="3 16" id="KW-0853">WD repeat</keyword>
<feature type="repeat" description="WD" evidence="16">
    <location>
        <begin position="4090"/>
        <end position="4131"/>
    </location>
</feature>
<dbReference type="FunFam" id="3.40.850.10:FF:000089">
    <property type="entry name" value="Myosin VC"/>
    <property type="match status" value="2"/>
</dbReference>
<feature type="domain" description="Dilute" evidence="20">
    <location>
        <begin position="1716"/>
        <end position="2059"/>
    </location>
</feature>
<dbReference type="SUPFAM" id="SSF52540">
    <property type="entry name" value="P-loop containing nucleoside triphosphate hydrolases"/>
    <property type="match status" value="4"/>
</dbReference>
<dbReference type="PRINTS" id="PR00193">
    <property type="entry name" value="MYOSINHEAVY"/>
</dbReference>
<evidence type="ECO:0000313" key="24">
    <source>
        <dbReference type="Proteomes" id="UP000031443"/>
    </source>
</evidence>
<evidence type="ECO:0000256" key="16">
    <source>
        <dbReference type="PROSITE-ProRule" id="PRU00221"/>
    </source>
</evidence>
<dbReference type="Pfam" id="PF25966">
    <property type="entry name" value="Myo5a"/>
    <property type="match status" value="1"/>
</dbReference>
<dbReference type="GO" id="GO:0005516">
    <property type="term" value="F:calmodulin binding"/>
    <property type="evidence" value="ECO:0007669"/>
    <property type="project" value="UniProtKB-KW"/>
</dbReference>
<dbReference type="SMART" id="SM00242">
    <property type="entry name" value="MYSc"/>
    <property type="match status" value="2"/>
</dbReference>
<sequence>MQSQNRKRAPAWTEREVLDLIAVWGEESVLSEPRSKRRNAKTFQKVSEAMRDRDYIRDATQCRVTLKKLRQVHQKTKESNKCSGTEPQICRFYTELHASLGGATTATPPLSVDSDDGVLSTMPEDELGESTQHTVLPDSQDLFITLTEIPSQPNEAGEGTSALVSKSYFDNEELEMAFLVEYHYCQGYDLPVGHFPLLGHLGNLPVFPPLSLNKLLPWHRSDQFSGFYYSSLDIAGTLRYARVWIPDPEEVWKSAELLKDYKEGDKVIQLRLEEGKDLEYCLDPKTKELPPLRNPDILVGENDLTALSYLHEPAVLHNLKVRFIDSKLIYTYCGIVLVAINPYEQLPIYGEDIINAYSGQNMGDMDPHIFAVAEEAYKQMARDERNQSIIVSGESGAGKTVSAKYAMRYFATVSGSASEANVEEKVLASNPIMESIGNAKTTRNDNSSRFGKYIEIGFDKRYRIIGANMRTYLLEKSRVVFQAEEERNYHIFYQLCASAALPEFKTLRLGNANYFHYTKQGGSPVIDGIDDAKEMEHTRQACTLLGINDSYQMGIFRILAGLLHLGNVGFTSRDADSCTIPPKHEPLTIFCDLMGVEYQEMSHWLCHRKLATASETYIKPISKLQAINARDALAKHIYAKLFNWIVDHVNKALHSTVKQHSFIGVLDIYGFETFEINSFEQFCINYANEKLQQQFNMHVFKLEQEEYMKEQIPWTLIDFYDNQPCINLIEAKLGVLDLLDEECKMPKGSDDSWAQKLYNTHLNKCALFEKPRMSNKAFIIQHFADKVEYQCEGFLEKNKDTVYEEQIKVLKSSKNTHPLILRGNLFFLLLHQFKMLSELFQDEEKALSPTSATPSGRTLLSRTAVKPAKARPGQASKEHKKTVGHQFRNSLHLLMETLNATTPHYVRCIKPNDFKFPFTFDEKRAVQQLRACGVLETIRISAAGFPSRWTYQEFFSRYRVLMKQKDVLSDRKQTCKNLLEKLILDKDKYQFGKTKIFFRAGQVAYLEKIRADKLRVACIRIQKTIRGWLMRKKYLRMRKAAITIQRYVRGYQARCYAKFLRRTRAAIILQKFQRMYVVRKRYRLMRATTIVLQSLLRGYIARNKYQRMLREHKAIIIQKHMRGWLARVHYRRSLKAIVYLQCCYRRMMAKRELKKLKIEARSVERYKKLNIGMENKIMQLQRKVDEQHKDYKSLLEKLTSLETTYNTETEKLRSDVERFRMSEEEAKNATNRVHVLQEEIAKLRKELHQTQSEKKTIEEWADKYKQETEQLLSELKEQNTLLKKEKEELNCRIQDQAKEMTETMEKKLVEETKQLELDLNDERLRYQNLLNEFSRLEERYDDLRDEVNLMVQEPSEKKAPLDMSLFLKLQKRVTELEQEKQSLQDELDRKEEQALRTKTREEEERPPMRGAELEYESLKRQELESENKKLKNELNELQKALLEKSSPEVTAPGAPAYRVLLDQLTSVSEELEVRKEEVLILRSQLVSQKEAIQPKNTMTDSTILLEDVQKMKDKGEIAQAYIGLKETNRLLESQLQSQKKSHDNELEALRGEIQSLKEENNRQQQLLAQNLQLPPEARIEASLQHEITRLTNENLDLMEQLEKQDKTVRKLKKQLKVFAKKIGELEVGQMENISPGQIIDEPIRPVNIPRKEKDFQGMLEYKKDDEPKLVKNLILDLKPRGVAVNLIPGLPAYILFMCVRHADYLNDDQKVRSLLTSTINGIKKVLKKRGDDVETVSFWLSNTCRFLHCLKQYSGEEGRSSLPTGSADGDGSIGDRFIASRLDVINRSLNALPVNSGTPARERRKRSRRGSSSSQLAAVLTGFMKHNTPRQNEHCLTNFDLAEYRQVLSDLAIQIYQQLVRVLENILQPMIVSGMLEHETIQGVSGVKPPGLRKRTSSIADEGTYTLDSIIRQLNTFHSVMCQHGMDPELIKQVVKQTFYITGAVTLNNLLLRKDMCSWSKGMQIRYNVSQLEEWLRDKNLMNSGAKETLEPLIQAAQLLQVKKKTDEDAEAICSMCNALTTAQIVKVLNLYTPVNEFEERVSISFIRTIQYNSVWIPDNEEVWQSAEITKNYKTGDHVLHLLLEDGTELNYPVDPAPLPPLRNPDILVGENDLTALSYLHEPAVLHNLRVRFVESKLIYTYSGIILVAMNPYKQLPIYGDAIIHAYSGQNMGDMDPHIFAVAEEAYKQMARNNRNQSVIVSGESGAGKTVSARYAMRYFATVSKSNSNAHVEDKVLASNPITEAVGNAKTTRNDNSSRFGKYTEISFDQTHQIIGANMRTYLLEKSRVVFQSENERNYHIFYQLCASALQPEFKHLKLGHAEEFNYTRMGGNTVIEGVDDRADMMETQKTFTLLGLKEDFQMDVFKILAAILHLGNVQMTAVGDEKSSVSLEDKHLNIFCELLDLDNDKVAQWLCHRKIITTSETVIKPMTKLQALNARDALAKKIYSHLFDFIVERINKALHFSGKQHTFIGVLDIYGFETFDVNSFEQFCINYANEKLQQQFNQHVFKLEQEEYMKEDIPWTLIDFYDNQPVIDLIEAKMGILELLDEECLLPQGTDENWLQKLYNNYINKNPFFQKPKMSNTSFIIQHFADKVEYKSEGFLEKNRDTVYEVLIDILKNSKFHLCANFFQDHPVPISPFRSAITVKSAKTVVKPPNKQFRTTVGSKFRSSLYLLMETLNATTPHYVRCIKPNDEKLPFEFDSKRVVQQLRACGVLETIRISSQSYPSRWTYIEFFSRYSILMTQHELSLSDKKKICKTVLQRLIQDPNQYQFGRTKIFFRAGQVAYLEKLRSDKLRQACIVIQKNVRSWHQRKKFLRIKQAAVTIQQYFRGQRAVRQAITATALKQAWAAIVIQKHCRGYIVRKLCQLICVAAITIQAYVRGFLARKKFQKMLKEHKAVILQKHARAWLARRRFQNIRRFVLNIQLSYRVQRLQKKLEDQNKENHGLLERLTHLASTHANDLDSIQKLELELEKLVTQKRTSEEKGKKYKEDTEQKLSKLEKQNAELQEQKTFLEQKLQEETEEMKGERVSRRHRIVRTPRILEKKFQNEKQDYEKEIESLKGEIKTLKEEKIKLQDQIQEEHVIQDGLKLEVGQLKKQAKMIPELQKEIELLQTQKMDVEKQVQSQKQEMREKVLEVAQQFFESYDVEDVRSRLSTEDLEHLNEDGELWFAYEGLKKATRVLESQFQSQKENYEKEIEALNFKVEHLSQEIIHLQKLFREENDINDSIRLEVSRLTSENMMIPDFKQQISELQKQKVDLEQHLQEQAAKMKGKMEKMPNQVHHSLSEKSQRRCENEHASVRSALDCYQAKPIISMDACPLEWWLKHEGTYESLVHLAHKYLVMPATNACDAMQTPVVTFRTLEDQTETHTKEEEKQIATIQEIQKTNNHLKEQHEIENKVKSKIKQEAIHLTLENMVRNDIRGYTVGAKPGDLEEELDMKDRVIKKLQNQIKALTKTIEKDLKPRGVVVNMIPGLPAYILFMCVRYADYVNDDDMLKSFMSITTNGIKQVIKEHAEDFEMLSFWLSNTYHFLNCLKQYSGEEEFMKQNTPRQNMNCLKHFDLSEYRQILSDLAIRIYHQFILVMENNIQPMIVPGMLEYESLQGISGMKPTGFRKRSSSIDDTDTYTMTSILQQLSYFYSTMCQNGLDTELLKQAVKQLFFLIGAATLNSLFLRKDMCSCRKGMQIRCNISYLEEWLKEKNLQSSSAKETLEPLSQAAWLLQVKKITDEDAKEIYERCTSLSAVQIVKILNSYTPIDDFEKRVSPSFVRKVQVQSTAKMCDQTFLAIVFGPCDKCSTEKPLRATYIKSEQLNYCSLCVEMMATEGLHENETLASLKSEAESLKGRLEEERAKLHDVEPWEQGQGPLRVAPGSSGMSLLRLLCIGAAGGSALHAAPAPNVAPQLPLAGNHGQWELHGWCLQMGQRAAELPGCDSAQQPEGEHAAASGSRLRLYLPCELVSDSPTRILLLALIELAGLDNKCSVYPLTFDKNENMAAKKKSVAMHTNYLSACSFTNSDMQILTASGDGTCALWDVESGQLLQSFHGHGADVLCLDLAPSETGNTFVSGGCDKKAMVWDMRSGQCIQSFETHESDINSVRYYPSGDAFASGSDDATCRLYDLRADREVAIYSKESIIFGASSVDFSLSGRLLFGGYNDYTINVWDVLKGSRVSILFGHENRVSTLRVSPDGTAFCSGSWDHTLRVRDFSFQKYRDFHW</sequence>
<dbReference type="FunFam" id="1.20.58.530:FF:000002">
    <property type="entry name" value="Class V myosin"/>
    <property type="match status" value="2"/>
</dbReference>
<reference evidence="24" key="1">
    <citation type="journal article" date="2013" name="Nat. Genet.">
        <title>The draft genomes of soft-shell turtle and green sea turtle yield insights into the development and evolution of the turtle-specific body plan.</title>
        <authorList>
            <person name="Wang Z."/>
            <person name="Pascual-Anaya J."/>
            <person name="Zadissa A."/>
            <person name="Li W."/>
            <person name="Niimura Y."/>
            <person name="Huang Z."/>
            <person name="Li C."/>
            <person name="White S."/>
            <person name="Xiong Z."/>
            <person name="Fang D."/>
            <person name="Wang B."/>
            <person name="Ming Y."/>
            <person name="Chen Y."/>
            <person name="Zheng Y."/>
            <person name="Kuraku S."/>
            <person name="Pignatelli M."/>
            <person name="Herrero J."/>
            <person name="Beal K."/>
            <person name="Nozawa M."/>
            <person name="Li Q."/>
            <person name="Wang J."/>
            <person name="Zhang H."/>
            <person name="Yu L."/>
            <person name="Shigenobu S."/>
            <person name="Wang J."/>
            <person name="Liu J."/>
            <person name="Flicek P."/>
            <person name="Searle S."/>
            <person name="Wang J."/>
            <person name="Kuratani S."/>
            <person name="Yin Y."/>
            <person name="Aken B."/>
            <person name="Zhang G."/>
            <person name="Irie N."/>
        </authorList>
    </citation>
    <scope>NUCLEOTIDE SEQUENCE [LARGE SCALE GENOMIC DNA]</scope>
</reference>
<protein>
    <recommendedName>
        <fullName evidence="14">Unconventional myosin-Va</fullName>
    </recommendedName>
    <alternativeName>
        <fullName evidence="15">Dilute myosin heavy chain, non-muscle</fullName>
    </alternativeName>
</protein>
<dbReference type="GO" id="GO:0005524">
    <property type="term" value="F:ATP binding"/>
    <property type="evidence" value="ECO:0007669"/>
    <property type="project" value="UniProtKB-UniRule"/>
</dbReference>
<dbReference type="InterPro" id="IPR000048">
    <property type="entry name" value="IQ_motif_EF-hand-BS"/>
</dbReference>
<evidence type="ECO:0000256" key="19">
    <source>
        <dbReference type="SAM" id="MobiDB-lite"/>
    </source>
</evidence>
<feature type="repeat" description="WD" evidence="16">
    <location>
        <begin position="4176"/>
        <end position="4210"/>
    </location>
</feature>
<comment type="similarity">
    <text evidence="1 17">Belongs to the TRAFAC class myosin-kinesin ATPase superfamily. Myosin family.</text>
</comment>
<feature type="domain" description="Myosin motor" evidence="21">
    <location>
        <begin position="2109"/>
        <end position="2795"/>
    </location>
</feature>
<evidence type="ECO:0000256" key="2">
    <source>
        <dbReference type="ARBA" id="ARBA00022553"/>
    </source>
</evidence>
<dbReference type="GO" id="GO:0005737">
    <property type="term" value="C:cytoplasm"/>
    <property type="evidence" value="ECO:0007669"/>
    <property type="project" value="TreeGrafter"/>
</dbReference>
<feature type="compositionally biased region" description="Basic and acidic residues" evidence="19">
    <location>
        <begin position="1380"/>
        <end position="1407"/>
    </location>
</feature>
<keyword evidence="24" id="KW-1185">Reference proteome</keyword>
<evidence type="ECO:0000256" key="5">
    <source>
        <dbReference type="ARBA" id="ARBA00022741"/>
    </source>
</evidence>
<evidence type="ECO:0000256" key="14">
    <source>
        <dbReference type="ARBA" id="ARBA00068036"/>
    </source>
</evidence>
<feature type="binding site" evidence="17">
    <location>
        <begin position="393"/>
        <end position="400"/>
    </location>
    <ligand>
        <name>ATP</name>
        <dbReference type="ChEBI" id="CHEBI:30616"/>
    </ligand>
</feature>
<dbReference type="InterPro" id="IPR001609">
    <property type="entry name" value="Myosin_head_motor_dom-like"/>
</dbReference>
<dbReference type="Gene3D" id="6.10.220.10">
    <property type="match status" value="1"/>
</dbReference>
<keyword evidence="11 17" id="KW-0009">Actin-binding</keyword>
<feature type="domain" description="Myosin N-terminal SH3-like" evidence="22">
    <location>
        <begin position="238"/>
        <end position="290"/>
    </location>
</feature>